<keyword evidence="3" id="KW-1185">Reference proteome</keyword>
<sequence>MKVLSFYLLVTAMALMETISAQRSIAERLKAGNCVVSTEAMQVFDYLPAACQHFADENCTKSSDVPLVINAPHFPYPIYTGFIKCTPQKN</sequence>
<protein>
    <submittedName>
        <fullName evidence="2">Uncharacterized protein</fullName>
    </submittedName>
</protein>
<gene>
    <name evidence="2" type="primary">ABSGL_13134.1 scaffold 13659</name>
</gene>
<dbReference type="InParanoid" id="A0A163MQ78"/>
<proteinExistence type="predicted"/>
<feature type="signal peptide" evidence="1">
    <location>
        <begin position="1"/>
        <end position="21"/>
    </location>
</feature>
<evidence type="ECO:0000313" key="2">
    <source>
        <dbReference type="EMBL" id="SAM07491.1"/>
    </source>
</evidence>
<feature type="chain" id="PRO_5007844352" evidence="1">
    <location>
        <begin position="22"/>
        <end position="90"/>
    </location>
</feature>
<dbReference type="EMBL" id="LT554760">
    <property type="protein sequence ID" value="SAM07491.1"/>
    <property type="molecule type" value="Genomic_DNA"/>
</dbReference>
<keyword evidence="1" id="KW-0732">Signal</keyword>
<evidence type="ECO:0000256" key="1">
    <source>
        <dbReference type="SAM" id="SignalP"/>
    </source>
</evidence>
<dbReference type="AlphaFoldDB" id="A0A163MQ78"/>
<reference evidence="2" key="1">
    <citation type="submission" date="2016-04" db="EMBL/GenBank/DDBJ databases">
        <authorList>
            <person name="Evans L.H."/>
            <person name="Alamgir A."/>
            <person name="Owens N."/>
            <person name="Weber N.D."/>
            <person name="Virtaneva K."/>
            <person name="Barbian K."/>
            <person name="Babar A."/>
            <person name="Rosenke K."/>
        </authorList>
    </citation>
    <scope>NUCLEOTIDE SEQUENCE [LARGE SCALE GENOMIC DNA]</scope>
    <source>
        <strain evidence="2">CBS 101.48</strain>
    </source>
</reference>
<evidence type="ECO:0000313" key="3">
    <source>
        <dbReference type="Proteomes" id="UP000078561"/>
    </source>
</evidence>
<accession>A0A163MQ78</accession>
<name>A0A163MQ78_ABSGL</name>
<organism evidence="2">
    <name type="scientific">Absidia glauca</name>
    <name type="common">Pin mould</name>
    <dbReference type="NCBI Taxonomy" id="4829"/>
    <lineage>
        <taxon>Eukaryota</taxon>
        <taxon>Fungi</taxon>
        <taxon>Fungi incertae sedis</taxon>
        <taxon>Mucoromycota</taxon>
        <taxon>Mucoromycotina</taxon>
        <taxon>Mucoromycetes</taxon>
        <taxon>Mucorales</taxon>
        <taxon>Cunninghamellaceae</taxon>
        <taxon>Absidia</taxon>
    </lineage>
</organism>
<dbReference type="Proteomes" id="UP000078561">
    <property type="component" value="Unassembled WGS sequence"/>
</dbReference>